<feature type="coiled-coil region" evidence="1">
    <location>
        <begin position="2043"/>
        <end position="2100"/>
    </location>
</feature>
<dbReference type="PANTHER" id="PTHR31540">
    <property type="entry name" value="CENTROSOMAL PROTEIN OF 131 KDA"/>
    <property type="match status" value="1"/>
</dbReference>
<name>A0A139WE04_TRICA</name>
<protein>
    <submittedName>
        <fullName evidence="3">Uncharacterized protein</fullName>
    </submittedName>
</protein>
<dbReference type="Proteomes" id="UP000007266">
    <property type="component" value="Linkage group 8"/>
</dbReference>
<sequence>MATVCCERLLTFCAMSAKQLKSSDNNILRLDGDKISLEVRPPSKLSTASSKCSLLTKFYSRPVSAVPLLALKDEVDSDSFKTKRPFSAGYLPNSYHNRLISTREQSIDSLESIPDETLSSSDLLKNLLSEPIKSWRNYSSTNSTKTEETKTTSPNIVLTPGVQTKPPLPKKPEAKMSSRPEKDPGVNAIHDYLTLKYESSLEKETEKSKEVEKAPSDDSAINLISLDDDVKSDLDEQKLNIQNWIEEKDLKWEDDKQIPNLCDIDIDELFKDENDKKFDHFFPTVEDKSPKKKPKASPKPKVKFIATPMKSDPDYVDGSKNEVETWISKKPISEERKLIFSDFLNNVDELEKSVSLGAVDIPQDIPQHDIDTVPNSPTYEDIASILKVLEAEDKKSQMKMESMKQVVSEISSKPNDKKAYQSEEEEGKILSSKPTIMITDESKNKTIDYRSSSNYNELLSFLDEVDRSCSKPLNEVKKIYTRPEPVKLKLDTIPKFEDLITCSNDELARHVIDLSLKLKEKSSSITVLQTELSSLREEIVNTTKKSDQTIKQKLKTQKEEYEGTIKRHQKFIDQLITDKKSLNQKCEGLVTEMKTMEERFQSNMKAVEHKHNVELQKVKEMAAAAIALKLQQEREEVKEMMRNEVRQEMESLEKELMKVKDSRDNEIQQLYSRVKVSIARKDEILEELTRDHKALQEKCAYLENMLEQQRKDMEKRQQQELADLRSLHKREIEDLELKAARKMQEQCEALRVQLVEEREKALAHQREIMRQRYEKLVESEEKGFQEQRRRLLADHQARVAECEQREALALSEKDKAIKQAQDDFEERLQIVIRRHANKIKLIKETATLEMKTWQNNYKKQQTAQLVEKENIIREQCRKERDRKIEAVIERLEKEASDNKLQIEQSSENRIRRLKEKYEKEILDLEESERESKEKYHTVKKKLVESEDVIINLKATINQLQSQVDSSKAIAQKLQQEREEVKEMMRNEVRQEMESLEKELMKVKDSRDNEIQQLYSRVEVSIARKDEILEELTRDHKAIQEKCAYLENMLEQQRKEKKYEKTTIQHQKFIDQLITDKKSLNQKCEGLVTEMETMEERFQSNMKAVEHKHNVELQKVKEMPAAGEKLRRERWIDTKTQKIKELTVKSIEPELQSMEKRQQQELADLRSLHKREIEDLELKAARKMQEQCEALRLQLVEEREKALAHEREIMRQRYEKLVESEEKGFQEQRRRLLADHQARVAECEQREALALSEKDKAIKQAQDDFEERLQIVIRRHANEIKLIKETASLEMETWQNNYKKQQTVQLVEKESIIREQCRKERDREIEAVIERLEKEASDNKLQIEQSSENRIRRLKEKYEKEILDLEESERESKEKYHTLKKKLVESEDVIINLKATIDQLQNQVDSSKAIALKLQQEREEVKEMMRNEVRQEMESLEKELMKVKDSRNNEIQQLYSRVKVSIARKDEILEELTRDHKALQEKCAYLENMLEQQRKDESTTKKTTKRHQKFIDQLIADKKFLNQKCEDLVTEMKTMEEHFQPNMKAVEHKHNVELQKVKEMAAVAEKLRRERWIDTKTQKIKELTVKSIEPELQSMEKRQQQELADLRSLHKREIEDLELKAARKMQEQCEALRLQLVEEREKALAHEREIMRQRYEKLVESEEKGFQEQRRRLLADHQARVAECEQREALALSEKDKAIKQAQNDFEKKFLEMETWQNNYKKQQTVQLVEKESIIREQCRKERDREIEAVIERLEKEASDNKLQIEQSSKNRIRRLKEKYEKEILDLEESERESKEKYHTVKKKLVESEDVVINLKATIDQLQSQVDSSKAIALKLQQEREEVKEMMRNEVRQEMESLEKELIKVKDSRANEIQQLYSRVKVSIARKDEILEELTRDHKALQEKCAYLENMLEQQRKDPSNRIVFFSIKKREHDKKNDQTIKQKLKTQKKKYKETTIRHQKFIDQLITDKKFLNQKCEDLVTEMKTMEEHFQPNMKAVEHKHNVEFQKVKEMAAAGEKLRRERWIDTKTQKIKELTVKSIEPELQNMEKRQQQELADLRSLHKREIEDLELKAARKMQEQCEALRLQLVEEREKALAHEREIMRQRYEKLVESEEKGFQEQRRRLLADHQARVAECEQREALALSEKDKAIKQAQDDFEERLQIVIRRHANEIKLIKETASLEMETWQNNYKKQQTAQLVEKESIIREQCRKERDREIEAVIERLEKEASDNKLQIEQSSENRIRRLKEKYEKEILDLEESERESKEKYHTMKKKLVESEDVIINLKATIDHLQSQVDSSKAIALKLQQEREEVKEMMRNEVRQEMESLEKELIKVKDSRDNEIQQLYSRVKVSIARKDEILEELTRDHKALQEKCAYLENMLEQQRKEKKYEKTTIQHQKFIDQLIADKKFLNQKCEDLVTETKTMEEHFQPNMKAVEHKHNVELQKVKEMAAAGEKLRRDRWIDTKTQKIKKLTRQQQELADLRSLHKREIEDLELKAARKMQEQCEALRVQLVKEREKALAHKREIMRQRYEKLVESEKKGFQEQRRRLLADHQARVAECEQREALALSEKDKAIKQAQDDFEERLQIVIRRHANEIKLIKETASLEMETWQNNYKKQQTAQLVEKESIIREQCRKERDREIEAIEQSSENQIRRLKEKYEKEILDLEESERESKEKYPTVKKKLVESEDVIINLKATIDQLQCQVDSSKAIALKLQQEREEVKEMMRNEVRQEMESLEKELMKVKDSRDNEIQQLYSRVKVSIARKDEILEELTRDHKALQEKCAYLENMLEQQRKEYLIK</sequence>
<reference evidence="3 4" key="1">
    <citation type="journal article" date="2008" name="Nature">
        <title>The genome of the model beetle and pest Tribolium castaneum.</title>
        <authorList>
            <consortium name="Tribolium Genome Sequencing Consortium"/>
            <person name="Richards S."/>
            <person name="Gibbs R.A."/>
            <person name="Weinstock G.M."/>
            <person name="Brown S.J."/>
            <person name="Denell R."/>
            <person name="Beeman R.W."/>
            <person name="Gibbs R."/>
            <person name="Beeman R.W."/>
            <person name="Brown S.J."/>
            <person name="Bucher G."/>
            <person name="Friedrich M."/>
            <person name="Grimmelikhuijzen C.J."/>
            <person name="Klingler M."/>
            <person name="Lorenzen M."/>
            <person name="Richards S."/>
            <person name="Roth S."/>
            <person name="Schroder R."/>
            <person name="Tautz D."/>
            <person name="Zdobnov E.M."/>
            <person name="Muzny D."/>
            <person name="Gibbs R.A."/>
            <person name="Weinstock G.M."/>
            <person name="Attaway T."/>
            <person name="Bell S."/>
            <person name="Buhay C.J."/>
            <person name="Chandrabose M.N."/>
            <person name="Chavez D."/>
            <person name="Clerk-Blankenburg K.P."/>
            <person name="Cree A."/>
            <person name="Dao M."/>
            <person name="Davis C."/>
            <person name="Chacko J."/>
            <person name="Dinh H."/>
            <person name="Dugan-Rocha S."/>
            <person name="Fowler G."/>
            <person name="Garner T.T."/>
            <person name="Garnes J."/>
            <person name="Gnirke A."/>
            <person name="Hawes A."/>
            <person name="Hernandez J."/>
            <person name="Hines S."/>
            <person name="Holder M."/>
            <person name="Hume J."/>
            <person name="Jhangiani S.N."/>
            <person name="Joshi V."/>
            <person name="Khan Z.M."/>
            <person name="Jackson L."/>
            <person name="Kovar C."/>
            <person name="Kowis A."/>
            <person name="Lee S."/>
            <person name="Lewis L.R."/>
            <person name="Margolis J."/>
            <person name="Morgan M."/>
            <person name="Nazareth L.V."/>
            <person name="Nguyen N."/>
            <person name="Okwuonu G."/>
            <person name="Parker D."/>
            <person name="Richards S."/>
            <person name="Ruiz S.J."/>
            <person name="Santibanez J."/>
            <person name="Savard J."/>
            <person name="Scherer S.E."/>
            <person name="Schneider B."/>
            <person name="Sodergren E."/>
            <person name="Tautz D."/>
            <person name="Vattahil S."/>
            <person name="Villasana D."/>
            <person name="White C.S."/>
            <person name="Wright R."/>
            <person name="Park Y."/>
            <person name="Beeman R.W."/>
            <person name="Lord J."/>
            <person name="Oppert B."/>
            <person name="Lorenzen M."/>
            <person name="Brown S."/>
            <person name="Wang L."/>
            <person name="Savard J."/>
            <person name="Tautz D."/>
            <person name="Richards S."/>
            <person name="Weinstock G."/>
            <person name="Gibbs R.A."/>
            <person name="Liu Y."/>
            <person name="Worley K."/>
            <person name="Weinstock G."/>
            <person name="Elsik C.G."/>
            <person name="Reese J.T."/>
            <person name="Elhaik E."/>
            <person name="Landan G."/>
            <person name="Graur D."/>
            <person name="Arensburger P."/>
            <person name="Atkinson P."/>
            <person name="Beeman R.W."/>
            <person name="Beidler J."/>
            <person name="Brown S.J."/>
            <person name="Demuth J.P."/>
            <person name="Drury D.W."/>
            <person name="Du Y.Z."/>
            <person name="Fujiwara H."/>
            <person name="Lorenzen M."/>
            <person name="Maselli V."/>
            <person name="Osanai M."/>
            <person name="Park Y."/>
            <person name="Robertson H.M."/>
            <person name="Tu Z."/>
            <person name="Wang J.J."/>
            <person name="Wang S."/>
            <person name="Richards S."/>
            <person name="Song H."/>
            <person name="Zhang L."/>
            <person name="Sodergren E."/>
            <person name="Werner D."/>
            <person name="Stanke M."/>
            <person name="Morgenstern B."/>
            <person name="Solovyev V."/>
            <person name="Kosarev P."/>
            <person name="Brown G."/>
            <person name="Chen H.C."/>
            <person name="Ermolaeva O."/>
            <person name="Hlavina W."/>
            <person name="Kapustin Y."/>
            <person name="Kiryutin B."/>
            <person name="Kitts P."/>
            <person name="Maglott D."/>
            <person name="Pruitt K."/>
            <person name="Sapojnikov V."/>
            <person name="Souvorov A."/>
            <person name="Mackey A.J."/>
            <person name="Waterhouse R.M."/>
            <person name="Wyder S."/>
            <person name="Zdobnov E.M."/>
            <person name="Zdobnov E.M."/>
            <person name="Wyder S."/>
            <person name="Kriventseva E.V."/>
            <person name="Kadowaki T."/>
            <person name="Bork P."/>
            <person name="Aranda M."/>
            <person name="Bao R."/>
            <person name="Beermann A."/>
            <person name="Berns N."/>
            <person name="Bolognesi R."/>
            <person name="Bonneton F."/>
            <person name="Bopp D."/>
            <person name="Brown S.J."/>
            <person name="Bucher G."/>
            <person name="Butts T."/>
            <person name="Chaumot A."/>
            <person name="Denell R.E."/>
            <person name="Ferrier D.E."/>
            <person name="Friedrich M."/>
            <person name="Gordon C.M."/>
            <person name="Jindra M."/>
            <person name="Klingler M."/>
            <person name="Lan Q."/>
            <person name="Lattorff H.M."/>
            <person name="Laudet V."/>
            <person name="von Levetsow C."/>
            <person name="Liu Z."/>
            <person name="Lutz R."/>
            <person name="Lynch J.A."/>
            <person name="da Fonseca R.N."/>
            <person name="Posnien N."/>
            <person name="Reuter R."/>
            <person name="Roth S."/>
            <person name="Savard J."/>
            <person name="Schinko J.B."/>
            <person name="Schmitt C."/>
            <person name="Schoppmeier M."/>
            <person name="Schroder R."/>
            <person name="Shippy T.D."/>
            <person name="Simonnet F."/>
            <person name="Marques-Souza H."/>
            <person name="Tautz D."/>
            <person name="Tomoyasu Y."/>
            <person name="Trauner J."/>
            <person name="Van der Zee M."/>
            <person name="Vervoort M."/>
            <person name="Wittkopp N."/>
            <person name="Wimmer E.A."/>
            <person name="Yang X."/>
            <person name="Jones A.K."/>
            <person name="Sattelle D.B."/>
            <person name="Ebert P.R."/>
            <person name="Nelson D."/>
            <person name="Scott J.G."/>
            <person name="Beeman R.W."/>
            <person name="Muthukrishnan S."/>
            <person name="Kramer K.J."/>
            <person name="Arakane Y."/>
            <person name="Beeman R.W."/>
            <person name="Zhu Q."/>
            <person name="Hogenkamp D."/>
            <person name="Dixit R."/>
            <person name="Oppert B."/>
            <person name="Jiang H."/>
            <person name="Zou Z."/>
            <person name="Marshall J."/>
            <person name="Elpidina E."/>
            <person name="Vinokurov K."/>
            <person name="Oppert C."/>
            <person name="Zou Z."/>
            <person name="Evans J."/>
            <person name="Lu Z."/>
            <person name="Zhao P."/>
            <person name="Sumathipala N."/>
            <person name="Altincicek B."/>
            <person name="Vilcinskas A."/>
            <person name="Williams M."/>
            <person name="Hultmark D."/>
            <person name="Hetru C."/>
            <person name="Jiang H."/>
            <person name="Grimmelikhuijzen C.J."/>
            <person name="Hauser F."/>
            <person name="Cazzamali G."/>
            <person name="Williamson M."/>
            <person name="Park Y."/>
            <person name="Li B."/>
            <person name="Tanaka Y."/>
            <person name="Predel R."/>
            <person name="Neupert S."/>
            <person name="Schachtner J."/>
            <person name="Verleyen P."/>
            <person name="Raible F."/>
            <person name="Bork P."/>
            <person name="Friedrich M."/>
            <person name="Walden K.K."/>
            <person name="Robertson H.M."/>
            <person name="Angeli S."/>
            <person name="Foret S."/>
            <person name="Bucher G."/>
            <person name="Schuetz S."/>
            <person name="Maleszka R."/>
            <person name="Wimmer E.A."/>
            <person name="Beeman R.W."/>
            <person name="Lorenzen M."/>
            <person name="Tomoyasu Y."/>
            <person name="Miller S.C."/>
            <person name="Grossmann D."/>
            <person name="Bucher G."/>
        </authorList>
    </citation>
    <scope>NUCLEOTIDE SEQUENCE [LARGE SCALE GENOMIC DNA]</scope>
    <source>
        <strain evidence="3 4">Georgia GA2</strain>
    </source>
</reference>
<feature type="coiled-coil region" evidence="1">
    <location>
        <begin position="572"/>
        <end position="599"/>
    </location>
</feature>
<dbReference type="GO" id="GO:0060271">
    <property type="term" value="P:cilium assembly"/>
    <property type="evidence" value="ECO:0000318"/>
    <property type="project" value="GO_Central"/>
</dbReference>
<dbReference type="InterPro" id="IPR030465">
    <property type="entry name" value="CEP131"/>
</dbReference>
<feature type="coiled-coil region" evidence="1">
    <location>
        <begin position="1962"/>
        <end position="1989"/>
    </location>
</feature>
<gene>
    <name evidence="3" type="primary">AUGUSTUS-3.0.2_34004</name>
    <name evidence="3" type="ORF">TcasGA2_TC034004</name>
</gene>
<dbReference type="OMA" id="QFAQTHE"/>
<evidence type="ECO:0000256" key="2">
    <source>
        <dbReference type="SAM" id="MobiDB-lite"/>
    </source>
</evidence>
<accession>A0A139WE04</accession>
<dbReference type="GO" id="GO:0005929">
    <property type="term" value="C:cilium"/>
    <property type="evidence" value="ECO:0007669"/>
    <property type="project" value="GOC"/>
</dbReference>
<dbReference type="EMBL" id="KQ971357">
    <property type="protein sequence ID" value="KYB26166.1"/>
    <property type="molecule type" value="Genomic_DNA"/>
</dbReference>
<reference evidence="3 4" key="2">
    <citation type="journal article" date="2010" name="Nucleic Acids Res.">
        <title>BeetleBase in 2010: revisions to provide comprehensive genomic information for Tribolium castaneum.</title>
        <authorList>
            <person name="Kim H.S."/>
            <person name="Murphy T."/>
            <person name="Xia J."/>
            <person name="Caragea D."/>
            <person name="Park Y."/>
            <person name="Beeman R.W."/>
            <person name="Lorenzen M.D."/>
            <person name="Butcher S."/>
            <person name="Manak J.R."/>
            <person name="Brown S.J."/>
        </authorList>
    </citation>
    <scope>GENOME REANNOTATION</scope>
    <source>
        <strain evidence="3 4">Georgia GA2</strain>
    </source>
</reference>
<dbReference type="GO" id="GO:0034451">
    <property type="term" value="C:centriolar satellite"/>
    <property type="evidence" value="ECO:0000318"/>
    <property type="project" value="GO_Central"/>
</dbReference>
<dbReference type="STRING" id="7070.A0A139WE04"/>
<feature type="coiled-coil region" evidence="1">
    <location>
        <begin position="2633"/>
        <end position="2800"/>
    </location>
</feature>
<evidence type="ECO:0000313" key="3">
    <source>
        <dbReference type="EMBL" id="KYB26166.1"/>
    </source>
</evidence>
<organism evidence="3 4">
    <name type="scientific">Tribolium castaneum</name>
    <name type="common">Red flour beetle</name>
    <dbReference type="NCBI Taxonomy" id="7070"/>
    <lineage>
        <taxon>Eukaryota</taxon>
        <taxon>Metazoa</taxon>
        <taxon>Ecdysozoa</taxon>
        <taxon>Arthropoda</taxon>
        <taxon>Hexapoda</taxon>
        <taxon>Insecta</taxon>
        <taxon>Pterygota</taxon>
        <taxon>Neoptera</taxon>
        <taxon>Endopterygota</taxon>
        <taxon>Coleoptera</taxon>
        <taxon>Polyphaga</taxon>
        <taxon>Cucujiformia</taxon>
        <taxon>Tenebrionidae</taxon>
        <taxon>Tenebrionidae incertae sedis</taxon>
        <taxon>Tribolium</taxon>
    </lineage>
</organism>
<evidence type="ECO:0000256" key="1">
    <source>
        <dbReference type="SAM" id="Coils"/>
    </source>
</evidence>
<dbReference type="PANTHER" id="PTHR31540:SF1">
    <property type="entry name" value="CENTROSOMAL PROTEIN OF 131 KDA"/>
    <property type="match status" value="1"/>
</dbReference>
<dbReference type="GO" id="GO:0010824">
    <property type="term" value="P:regulation of centrosome duplication"/>
    <property type="evidence" value="ECO:0000318"/>
    <property type="project" value="GO_Central"/>
</dbReference>
<feature type="coiled-coil region" evidence="1">
    <location>
        <begin position="1599"/>
        <end position="1648"/>
    </location>
</feature>
<feature type="coiled-coil region" evidence="1">
    <location>
        <begin position="888"/>
        <end position="1096"/>
    </location>
</feature>
<keyword evidence="1" id="KW-0175">Coiled coil</keyword>
<feature type="region of interest" description="Disordered" evidence="2">
    <location>
        <begin position="137"/>
        <end position="186"/>
    </location>
</feature>
<keyword evidence="4" id="KW-1185">Reference proteome</keyword>
<feature type="coiled-coil region" evidence="1">
    <location>
        <begin position="1750"/>
        <end position="1917"/>
    </location>
</feature>
<evidence type="ECO:0000313" key="4">
    <source>
        <dbReference type="Proteomes" id="UP000007266"/>
    </source>
</evidence>
<dbReference type="GO" id="GO:0035735">
    <property type="term" value="P:intraciliary transport involved in cilium assembly"/>
    <property type="evidence" value="ECO:0007669"/>
    <property type="project" value="InterPro"/>
</dbReference>
<feature type="coiled-coil region" evidence="1">
    <location>
        <begin position="518"/>
        <end position="545"/>
    </location>
</feature>
<feature type="compositionally biased region" description="Basic and acidic residues" evidence="2">
    <location>
        <begin position="170"/>
        <end position="184"/>
    </location>
</feature>
<feature type="coiled-coil region" evidence="1">
    <location>
        <begin position="1158"/>
        <end position="1207"/>
    </location>
</feature>
<feature type="coiled-coil region" evidence="1">
    <location>
        <begin position="2221"/>
        <end position="2422"/>
    </location>
</feature>
<dbReference type="eggNOG" id="ENOG502QT0Q">
    <property type="taxonomic scope" value="Eukaryota"/>
</dbReference>
<dbReference type="InParanoid" id="A0A139WE04"/>
<feature type="coiled-coil region" evidence="1">
    <location>
        <begin position="2464"/>
        <end position="2520"/>
    </location>
</feature>
<feature type="coiled-coil region" evidence="1">
    <location>
        <begin position="623"/>
        <end position="767"/>
    </location>
</feature>
<feature type="coiled-coil region" evidence="1">
    <location>
        <begin position="1328"/>
        <end position="1537"/>
    </location>
</feature>
<proteinExistence type="predicted"/>